<dbReference type="GO" id="GO:0016788">
    <property type="term" value="F:hydrolase activity, acting on ester bonds"/>
    <property type="evidence" value="ECO:0007669"/>
    <property type="project" value="InterPro"/>
</dbReference>
<accession>A0A927BR91</accession>
<sequence>MKTLFVIGDSISIQYGPALRAMVEGSYVYDRKGARGPEDTDLDRPAQMNGGDSARVLEYVCERDAEGFWKPGMVLLLNCGLHDIKTDPATGKVQVEIADYQRNLRAVFELMQRRGVEGVWVRTTPVEDARHNDRPGMAFHRFNRDTIAYNETADALVAEFGWYSIDLYGFSERLIAWLGADEVYVDHVHFSERVHGLQAAYLCGALAKL</sequence>
<proteinExistence type="predicted"/>
<name>A0A927BR91_9BACL</name>
<dbReference type="AlphaFoldDB" id="A0A927BR91"/>
<dbReference type="Pfam" id="PF00657">
    <property type="entry name" value="Lipase_GDSL"/>
    <property type="match status" value="1"/>
</dbReference>
<dbReference type="CDD" id="cd00229">
    <property type="entry name" value="SGNH_hydrolase"/>
    <property type="match status" value="1"/>
</dbReference>
<protein>
    <submittedName>
        <fullName evidence="1">SGNH/GDSL hydrolase family protein</fullName>
    </submittedName>
</protein>
<evidence type="ECO:0000313" key="1">
    <source>
        <dbReference type="EMBL" id="MBD2844084.1"/>
    </source>
</evidence>
<organism evidence="1 2">
    <name type="scientific">Paenibacillus sabuli</name>
    <dbReference type="NCBI Taxonomy" id="2772509"/>
    <lineage>
        <taxon>Bacteria</taxon>
        <taxon>Bacillati</taxon>
        <taxon>Bacillota</taxon>
        <taxon>Bacilli</taxon>
        <taxon>Bacillales</taxon>
        <taxon>Paenibacillaceae</taxon>
        <taxon>Paenibacillus</taxon>
    </lineage>
</organism>
<keyword evidence="2" id="KW-1185">Reference proteome</keyword>
<gene>
    <name evidence="1" type="ORF">IDH44_02705</name>
</gene>
<dbReference type="InterPro" id="IPR001087">
    <property type="entry name" value="GDSL"/>
</dbReference>
<reference evidence="1" key="1">
    <citation type="submission" date="2020-09" db="EMBL/GenBank/DDBJ databases">
        <title>A novel bacterium of genus Paenibacillus, isolated from South China Sea.</title>
        <authorList>
            <person name="Huang H."/>
            <person name="Mo K."/>
            <person name="Hu Y."/>
        </authorList>
    </citation>
    <scope>NUCLEOTIDE SEQUENCE</scope>
    <source>
        <strain evidence="1">IB182496</strain>
    </source>
</reference>
<dbReference type="RefSeq" id="WP_190914422.1">
    <property type="nucleotide sequence ID" value="NZ_JACXIZ010000007.1"/>
</dbReference>
<dbReference type="InterPro" id="IPR036514">
    <property type="entry name" value="SGNH_hydro_sf"/>
</dbReference>
<dbReference type="SUPFAM" id="SSF52266">
    <property type="entry name" value="SGNH hydrolase"/>
    <property type="match status" value="1"/>
</dbReference>
<comment type="caution">
    <text evidence="1">The sequence shown here is derived from an EMBL/GenBank/DDBJ whole genome shotgun (WGS) entry which is preliminary data.</text>
</comment>
<dbReference type="EMBL" id="JACXIZ010000007">
    <property type="protein sequence ID" value="MBD2844084.1"/>
    <property type="molecule type" value="Genomic_DNA"/>
</dbReference>
<dbReference type="Gene3D" id="3.40.50.1110">
    <property type="entry name" value="SGNH hydrolase"/>
    <property type="match status" value="1"/>
</dbReference>
<keyword evidence="1" id="KW-0378">Hydrolase</keyword>
<dbReference type="Proteomes" id="UP000621560">
    <property type="component" value="Unassembled WGS sequence"/>
</dbReference>
<evidence type="ECO:0000313" key="2">
    <source>
        <dbReference type="Proteomes" id="UP000621560"/>
    </source>
</evidence>